<keyword evidence="2" id="KW-1185">Reference proteome</keyword>
<evidence type="ECO:0000313" key="2">
    <source>
        <dbReference type="Proteomes" id="UP001054945"/>
    </source>
</evidence>
<comment type="caution">
    <text evidence="1">The sequence shown here is derived from an EMBL/GenBank/DDBJ whole genome shotgun (WGS) entry which is preliminary data.</text>
</comment>
<dbReference type="EMBL" id="BPLR01011520">
    <property type="protein sequence ID" value="GIY47066.1"/>
    <property type="molecule type" value="Genomic_DNA"/>
</dbReference>
<accession>A0AAV4TNS5</accession>
<name>A0AAV4TNS5_CAEEX</name>
<protein>
    <submittedName>
        <fullName evidence="1">Uncharacterized protein</fullName>
    </submittedName>
</protein>
<dbReference type="AlphaFoldDB" id="A0AAV4TNS5"/>
<proteinExistence type="predicted"/>
<gene>
    <name evidence="1" type="ORF">CEXT_750481</name>
</gene>
<organism evidence="1 2">
    <name type="scientific">Caerostris extrusa</name>
    <name type="common">Bark spider</name>
    <name type="synonym">Caerostris bankana</name>
    <dbReference type="NCBI Taxonomy" id="172846"/>
    <lineage>
        <taxon>Eukaryota</taxon>
        <taxon>Metazoa</taxon>
        <taxon>Ecdysozoa</taxon>
        <taxon>Arthropoda</taxon>
        <taxon>Chelicerata</taxon>
        <taxon>Arachnida</taxon>
        <taxon>Araneae</taxon>
        <taxon>Araneomorphae</taxon>
        <taxon>Entelegynae</taxon>
        <taxon>Araneoidea</taxon>
        <taxon>Araneidae</taxon>
        <taxon>Caerostris</taxon>
    </lineage>
</organism>
<dbReference type="Proteomes" id="UP001054945">
    <property type="component" value="Unassembled WGS sequence"/>
</dbReference>
<sequence>MKLSSRCCSDPRSAKVVSDHELIGGNRVDRSWIERQTRKETKLSQPQPWIKTPAEDKKGALFGSDKNLRRETPNGIRKRFRGWGGIKLSDKESFYEQWHADSGRKE</sequence>
<evidence type="ECO:0000313" key="1">
    <source>
        <dbReference type="EMBL" id="GIY47066.1"/>
    </source>
</evidence>
<reference evidence="1 2" key="1">
    <citation type="submission" date="2021-06" db="EMBL/GenBank/DDBJ databases">
        <title>Caerostris extrusa draft genome.</title>
        <authorList>
            <person name="Kono N."/>
            <person name="Arakawa K."/>
        </authorList>
    </citation>
    <scope>NUCLEOTIDE SEQUENCE [LARGE SCALE GENOMIC DNA]</scope>
</reference>